<dbReference type="SUPFAM" id="SSF52266">
    <property type="entry name" value="SGNH hydrolase"/>
    <property type="match status" value="1"/>
</dbReference>
<reference evidence="2" key="1">
    <citation type="submission" date="2020-02" db="EMBL/GenBank/DDBJ databases">
        <authorList>
            <person name="Meier V. D."/>
        </authorList>
    </citation>
    <scope>NUCLEOTIDE SEQUENCE</scope>
    <source>
        <strain evidence="2">AVDCRST_MAG29</strain>
    </source>
</reference>
<organism evidence="2">
    <name type="scientific">uncultured Nocardioidaceae bacterium</name>
    <dbReference type="NCBI Taxonomy" id="253824"/>
    <lineage>
        <taxon>Bacteria</taxon>
        <taxon>Bacillati</taxon>
        <taxon>Actinomycetota</taxon>
        <taxon>Actinomycetes</taxon>
        <taxon>Propionibacteriales</taxon>
        <taxon>Nocardioidaceae</taxon>
        <taxon>environmental samples</taxon>
    </lineage>
</organism>
<dbReference type="Pfam" id="PF13472">
    <property type="entry name" value="Lipase_GDSL_2"/>
    <property type="match status" value="1"/>
</dbReference>
<sequence>MTDTDAGATAYVALGDSISIDDYSGGPGTGGASLLFRNRDQDFPEWRGHDVISTFTNATFSMLATDGATTGTLLEIQLPRALSLDVRPSLVTLTIGGNDVLGAYGNTRAARDTIRRVAAAVSRTLALLEPALAPGGRIVVGTVYDPSDGTGDATRLGLPPWPDGVAVIAELNDALRTSAAAHSAAVADIHQQFLGHGVLAGDPTRSQPRPSQRELWMCNVIEPNAWGASGVRAAFWAAMHDAAAA</sequence>
<evidence type="ECO:0000313" key="2">
    <source>
        <dbReference type="EMBL" id="CAA9350186.1"/>
    </source>
</evidence>
<feature type="domain" description="SGNH hydrolase-type esterase" evidence="1">
    <location>
        <begin position="13"/>
        <end position="197"/>
    </location>
</feature>
<protein>
    <recommendedName>
        <fullName evidence="1">SGNH hydrolase-type esterase domain-containing protein</fullName>
    </recommendedName>
</protein>
<dbReference type="InterPro" id="IPR036514">
    <property type="entry name" value="SGNH_hydro_sf"/>
</dbReference>
<proteinExistence type="predicted"/>
<name>A0A6J4M5M7_9ACTN</name>
<accession>A0A6J4M5M7</accession>
<dbReference type="EMBL" id="CADCUG010000133">
    <property type="protein sequence ID" value="CAA9350186.1"/>
    <property type="molecule type" value="Genomic_DNA"/>
</dbReference>
<dbReference type="InterPro" id="IPR013830">
    <property type="entry name" value="SGNH_hydro"/>
</dbReference>
<dbReference type="Gene3D" id="3.40.50.1110">
    <property type="entry name" value="SGNH hydrolase"/>
    <property type="match status" value="1"/>
</dbReference>
<evidence type="ECO:0000259" key="1">
    <source>
        <dbReference type="Pfam" id="PF13472"/>
    </source>
</evidence>
<dbReference type="AlphaFoldDB" id="A0A6J4M5M7"/>
<gene>
    <name evidence="2" type="ORF">AVDCRST_MAG29-2193</name>
</gene>